<keyword evidence="5 7" id="KW-1133">Transmembrane helix</keyword>
<evidence type="ECO:0000256" key="7">
    <source>
        <dbReference type="SAM" id="Phobius"/>
    </source>
</evidence>
<dbReference type="PANTHER" id="PTHR43823:SF3">
    <property type="entry name" value="MULTIDRUG EXPORT PROTEIN MEPA"/>
    <property type="match status" value="1"/>
</dbReference>
<keyword evidence="4 7" id="KW-0812">Transmembrane</keyword>
<name>A0ABU1F2G4_9RHOB</name>
<evidence type="ECO:0000256" key="2">
    <source>
        <dbReference type="ARBA" id="ARBA00022448"/>
    </source>
</evidence>
<dbReference type="NCBIfam" id="TIGR00797">
    <property type="entry name" value="matE"/>
    <property type="match status" value="1"/>
</dbReference>
<dbReference type="PANTHER" id="PTHR43823">
    <property type="entry name" value="SPORULATION PROTEIN YKVU"/>
    <property type="match status" value="1"/>
</dbReference>
<organism evidence="8 9">
    <name type="scientific">Ruixingdingia sedimenti</name>
    <dbReference type="NCBI Taxonomy" id="3073604"/>
    <lineage>
        <taxon>Bacteria</taxon>
        <taxon>Pseudomonadati</taxon>
        <taxon>Pseudomonadota</taxon>
        <taxon>Alphaproteobacteria</taxon>
        <taxon>Rhodobacterales</taxon>
        <taxon>Paracoccaceae</taxon>
        <taxon>Ruixingdingia</taxon>
    </lineage>
</organism>
<feature type="transmembrane region" description="Helical" evidence="7">
    <location>
        <begin position="225"/>
        <end position="247"/>
    </location>
</feature>
<feature type="transmembrane region" description="Helical" evidence="7">
    <location>
        <begin position="167"/>
        <end position="186"/>
    </location>
</feature>
<feature type="transmembrane region" description="Helical" evidence="7">
    <location>
        <begin position="349"/>
        <end position="373"/>
    </location>
</feature>
<feature type="transmembrane region" description="Helical" evidence="7">
    <location>
        <begin position="96"/>
        <end position="114"/>
    </location>
</feature>
<feature type="transmembrane region" description="Helical" evidence="7">
    <location>
        <begin position="192"/>
        <end position="213"/>
    </location>
</feature>
<sequence>MRARFVEGNLFRHVAVMSLTSSVGLMAVFAVDLVNLIFISMLGRDELAAAIGYAGALLFFTTAIGIGASIASGALVSQAVGAGERARARETATNTVVYGVAVGIACAVAVWIWLDPLVGLLGAEGPTRALAVDYLRIVMIAQPVLMLGMCATAVLRAHGDARRAMMATVWGAVLNAVLDPILIFGLDMELAGAAWASVLSRIVIAVLAIRPILRHYGGFDRPTLAGLTADLGPVSAIAGPAMLSQLANPAGQAFVTRAMSAWGEAAVAGMAIAGRLTPVAFGILFALAGALGPIIGQNRGAGRMDRVRRAYLDSILFTGVVIIVVSALLFVLRAPLADLFSAEGLTRELVYLFCGPLALLFFFNGLIVIANATCNNMGRPFWSTVLNWGRHTAGTVPFVMLGGAWYGAHGVLIGQYLGGVVFGLVAAWVGWRAVCPRPSRAGT</sequence>
<keyword evidence="2" id="KW-0813">Transport</keyword>
<protein>
    <submittedName>
        <fullName evidence="8">MATE family efflux transporter</fullName>
    </submittedName>
</protein>
<dbReference type="RefSeq" id="WP_310455081.1">
    <property type="nucleotide sequence ID" value="NZ_JAVKPH010000001.1"/>
</dbReference>
<comment type="subcellular location">
    <subcellularLocation>
        <location evidence="1">Cell inner membrane</location>
        <topology evidence="1">Multi-pass membrane protein</topology>
    </subcellularLocation>
</comment>
<dbReference type="InterPro" id="IPR002528">
    <property type="entry name" value="MATE_fam"/>
</dbReference>
<dbReference type="InterPro" id="IPR048279">
    <property type="entry name" value="MdtK-like"/>
</dbReference>
<feature type="transmembrane region" description="Helical" evidence="7">
    <location>
        <begin position="412"/>
        <end position="431"/>
    </location>
</feature>
<feature type="transmembrane region" description="Helical" evidence="7">
    <location>
        <begin position="315"/>
        <end position="337"/>
    </location>
</feature>
<evidence type="ECO:0000256" key="1">
    <source>
        <dbReference type="ARBA" id="ARBA00004429"/>
    </source>
</evidence>
<proteinExistence type="predicted"/>
<dbReference type="Proteomes" id="UP001247754">
    <property type="component" value="Unassembled WGS sequence"/>
</dbReference>
<keyword evidence="9" id="KW-1185">Reference proteome</keyword>
<feature type="transmembrane region" description="Helical" evidence="7">
    <location>
        <begin position="12"/>
        <end position="38"/>
    </location>
</feature>
<evidence type="ECO:0000256" key="4">
    <source>
        <dbReference type="ARBA" id="ARBA00022692"/>
    </source>
</evidence>
<keyword evidence="6 7" id="KW-0472">Membrane</keyword>
<dbReference type="PIRSF" id="PIRSF006603">
    <property type="entry name" value="DinF"/>
    <property type="match status" value="1"/>
</dbReference>
<evidence type="ECO:0000256" key="3">
    <source>
        <dbReference type="ARBA" id="ARBA00022475"/>
    </source>
</evidence>
<gene>
    <name evidence="8" type="ORF">RGD00_00380</name>
</gene>
<accession>A0ABU1F2G4</accession>
<dbReference type="InterPro" id="IPR051327">
    <property type="entry name" value="MATE_MepA_subfamily"/>
</dbReference>
<reference evidence="8 9" key="1">
    <citation type="submission" date="2023-09" db="EMBL/GenBank/DDBJ databases">
        <title>Xinfangfangia sedmenti sp. nov., isolated the sedment.</title>
        <authorList>
            <person name="Xu L."/>
        </authorList>
    </citation>
    <scope>NUCLEOTIDE SEQUENCE [LARGE SCALE GENOMIC DNA]</scope>
    <source>
        <strain evidence="8 9">LG-4</strain>
    </source>
</reference>
<feature type="transmembrane region" description="Helical" evidence="7">
    <location>
        <begin position="385"/>
        <end position="406"/>
    </location>
</feature>
<feature type="transmembrane region" description="Helical" evidence="7">
    <location>
        <begin position="267"/>
        <end position="294"/>
    </location>
</feature>
<dbReference type="EMBL" id="JAVKPH010000001">
    <property type="protein sequence ID" value="MDR5651045.1"/>
    <property type="molecule type" value="Genomic_DNA"/>
</dbReference>
<evidence type="ECO:0000256" key="6">
    <source>
        <dbReference type="ARBA" id="ARBA00023136"/>
    </source>
</evidence>
<evidence type="ECO:0000313" key="9">
    <source>
        <dbReference type="Proteomes" id="UP001247754"/>
    </source>
</evidence>
<comment type="caution">
    <text evidence="8">The sequence shown here is derived from an EMBL/GenBank/DDBJ whole genome shotgun (WGS) entry which is preliminary data.</text>
</comment>
<feature type="transmembrane region" description="Helical" evidence="7">
    <location>
        <begin position="50"/>
        <end position="76"/>
    </location>
</feature>
<evidence type="ECO:0000256" key="5">
    <source>
        <dbReference type="ARBA" id="ARBA00022989"/>
    </source>
</evidence>
<feature type="transmembrane region" description="Helical" evidence="7">
    <location>
        <begin position="134"/>
        <end position="155"/>
    </location>
</feature>
<evidence type="ECO:0000313" key="8">
    <source>
        <dbReference type="EMBL" id="MDR5651045.1"/>
    </source>
</evidence>
<dbReference type="Pfam" id="PF01554">
    <property type="entry name" value="MatE"/>
    <property type="match status" value="2"/>
</dbReference>
<keyword evidence="3" id="KW-1003">Cell membrane</keyword>